<feature type="transmembrane region" description="Helical" evidence="1">
    <location>
        <begin position="178"/>
        <end position="201"/>
    </location>
</feature>
<protein>
    <submittedName>
        <fullName evidence="2">Putative photosynthetic complex assembly protein 2</fullName>
    </submittedName>
</protein>
<proteinExistence type="predicted"/>
<keyword evidence="3" id="KW-1185">Reference proteome</keyword>
<sequence>MSSPWIAAAIAVFAWWVSTGAILYAVHRADDQGAKARRGIVLLTAPVALIGFLMVRGSLEPMTVGNVYLSFFGALMVWGWIELSFLTGYVTGPNRKPLSPNGSRFLQAFKAVAFHEIMLLAGLLTMIAISAQAENRIGMACFLILFIARIMAKLNLFFGVPRINTEFIPSGLIHLTTYFRQGPITFAFPVAITILTAVLAVCAERLMNAQSDVTVVGFGLLTALTALALLEHWLMVVPLPDAKLWRWLLPSSPAIPEEESKTHGF</sequence>
<dbReference type="RefSeq" id="WP_072901366.1">
    <property type="nucleotide sequence ID" value="NZ_FQXB01000003.1"/>
</dbReference>
<feature type="transmembrane region" description="Helical" evidence="1">
    <location>
        <begin position="6"/>
        <end position="26"/>
    </location>
</feature>
<keyword evidence="1" id="KW-0472">Membrane</keyword>
<feature type="transmembrane region" description="Helical" evidence="1">
    <location>
        <begin position="213"/>
        <end position="236"/>
    </location>
</feature>
<evidence type="ECO:0000313" key="3">
    <source>
        <dbReference type="Proteomes" id="UP000184074"/>
    </source>
</evidence>
<dbReference type="AlphaFoldDB" id="A0A1M5QYN5"/>
<keyword evidence="1" id="KW-1133">Transmembrane helix</keyword>
<dbReference type="OrthoDB" id="152369at2"/>
<accession>A0A1M5QYN5</accession>
<keyword evidence="1" id="KW-0812">Transmembrane</keyword>
<dbReference type="Proteomes" id="UP000184074">
    <property type="component" value="Unassembled WGS sequence"/>
</dbReference>
<feature type="transmembrane region" description="Helical" evidence="1">
    <location>
        <begin position="111"/>
        <end position="131"/>
    </location>
</feature>
<evidence type="ECO:0000313" key="2">
    <source>
        <dbReference type="EMBL" id="SHH19265.1"/>
    </source>
</evidence>
<gene>
    <name evidence="2" type="ORF">SAMN05444003_2405</name>
</gene>
<dbReference type="STRING" id="1508389.SAMN05444003_2405"/>
<evidence type="ECO:0000256" key="1">
    <source>
        <dbReference type="SAM" id="Phobius"/>
    </source>
</evidence>
<reference evidence="2 3" key="1">
    <citation type="submission" date="2016-11" db="EMBL/GenBank/DDBJ databases">
        <authorList>
            <person name="Jaros S."/>
            <person name="Januszkiewicz K."/>
            <person name="Wedrychowicz H."/>
        </authorList>
    </citation>
    <scope>NUCLEOTIDE SEQUENCE [LARGE SCALE GENOMIC DNA]</scope>
    <source>
        <strain evidence="2 3">DSM 28715</strain>
    </source>
</reference>
<dbReference type="NCBIfam" id="TIGR03055">
    <property type="entry name" value="photo_alph_chp2"/>
    <property type="match status" value="1"/>
</dbReference>
<feature type="transmembrane region" description="Helical" evidence="1">
    <location>
        <begin position="38"/>
        <end position="55"/>
    </location>
</feature>
<organism evidence="2 3">
    <name type="scientific">Cognatiyoonia sediminum</name>
    <dbReference type="NCBI Taxonomy" id="1508389"/>
    <lineage>
        <taxon>Bacteria</taxon>
        <taxon>Pseudomonadati</taxon>
        <taxon>Pseudomonadota</taxon>
        <taxon>Alphaproteobacteria</taxon>
        <taxon>Rhodobacterales</taxon>
        <taxon>Paracoccaceae</taxon>
        <taxon>Cognatiyoonia</taxon>
    </lineage>
</organism>
<feature type="transmembrane region" description="Helical" evidence="1">
    <location>
        <begin position="67"/>
        <end position="90"/>
    </location>
</feature>
<dbReference type="EMBL" id="FQXB01000003">
    <property type="protein sequence ID" value="SHH19265.1"/>
    <property type="molecule type" value="Genomic_DNA"/>
</dbReference>
<dbReference type="InterPro" id="IPR017496">
    <property type="entry name" value="Photo_alph_chp2"/>
</dbReference>
<name>A0A1M5QYN5_9RHOB</name>
<dbReference type="Pfam" id="PF12291">
    <property type="entry name" value="DUF3623"/>
    <property type="match status" value="1"/>
</dbReference>